<organism evidence="1 2">
    <name type="scientific">Desmospora activa DSM 45169</name>
    <dbReference type="NCBI Taxonomy" id="1121389"/>
    <lineage>
        <taxon>Bacteria</taxon>
        <taxon>Bacillati</taxon>
        <taxon>Bacillota</taxon>
        <taxon>Bacilli</taxon>
        <taxon>Bacillales</taxon>
        <taxon>Thermoactinomycetaceae</taxon>
        <taxon>Desmospora</taxon>
    </lineage>
</organism>
<comment type="caution">
    <text evidence="1">The sequence shown here is derived from an EMBL/GenBank/DDBJ whole genome shotgun (WGS) entry which is preliminary data.</text>
</comment>
<evidence type="ECO:0000313" key="2">
    <source>
        <dbReference type="Proteomes" id="UP000241639"/>
    </source>
</evidence>
<dbReference type="PROSITE" id="PS51257">
    <property type="entry name" value="PROKAR_LIPOPROTEIN"/>
    <property type="match status" value="1"/>
</dbReference>
<name>A0A2T4ZDW5_9BACL</name>
<gene>
    <name evidence="1" type="ORF">C8J48_2703</name>
</gene>
<sequence>MLLFLKRRENIVKSRTLKPYIGLMIILNLLLLIGCDKENQNLSEVKGLLIYGNWESYLYANTDESLLIQIPIYDFSKELEGYSVNVENFDIGEVTDIKMVPQNKFDDFEQYTLEFSLIPKKVGIHKINDLTIVIDTGKNKYEEVIGKWTFEVDKPDPNDYLTITGGSLYEPWTGDYSSDYEYRSDIANISEREITLKHLSVKNDNIKVESAKNLSIKPDAEGTLTAKINISDTTGNVYLRPKLTYSMNGKTLSYPANLTMYASTVPMDELRNLLHEKKMLDK</sequence>
<dbReference type="EMBL" id="PZZP01000001">
    <property type="protein sequence ID" value="PTM60064.1"/>
    <property type="molecule type" value="Genomic_DNA"/>
</dbReference>
<proteinExistence type="predicted"/>
<protein>
    <submittedName>
        <fullName evidence="1">Uncharacterized protein</fullName>
    </submittedName>
</protein>
<accession>A0A2T4ZDW5</accession>
<evidence type="ECO:0000313" key="1">
    <source>
        <dbReference type="EMBL" id="PTM60064.1"/>
    </source>
</evidence>
<dbReference type="Proteomes" id="UP000241639">
    <property type="component" value="Unassembled WGS sequence"/>
</dbReference>
<reference evidence="1 2" key="1">
    <citation type="submission" date="2018-04" db="EMBL/GenBank/DDBJ databases">
        <title>Genomic Encyclopedia of Archaeal and Bacterial Type Strains, Phase II (KMG-II): from individual species to whole genera.</title>
        <authorList>
            <person name="Goeker M."/>
        </authorList>
    </citation>
    <scope>NUCLEOTIDE SEQUENCE [LARGE SCALE GENOMIC DNA]</scope>
    <source>
        <strain evidence="1 2">DSM 45169</strain>
    </source>
</reference>
<dbReference type="AlphaFoldDB" id="A0A2T4ZDW5"/>
<keyword evidence="2" id="KW-1185">Reference proteome</keyword>